<name>A0AA40LXC4_CNENI</name>
<proteinExistence type="predicted"/>
<feature type="compositionally biased region" description="Polar residues" evidence="1">
    <location>
        <begin position="75"/>
        <end position="88"/>
    </location>
</feature>
<gene>
    <name evidence="2" type="ORF">QTO34_000857</name>
</gene>
<organism evidence="2 3">
    <name type="scientific">Cnephaeus nilssonii</name>
    <name type="common">Northern bat</name>
    <name type="synonym">Eptesicus nilssonii</name>
    <dbReference type="NCBI Taxonomy" id="3371016"/>
    <lineage>
        <taxon>Eukaryota</taxon>
        <taxon>Metazoa</taxon>
        <taxon>Chordata</taxon>
        <taxon>Craniata</taxon>
        <taxon>Vertebrata</taxon>
        <taxon>Euteleostomi</taxon>
        <taxon>Mammalia</taxon>
        <taxon>Eutheria</taxon>
        <taxon>Laurasiatheria</taxon>
        <taxon>Chiroptera</taxon>
        <taxon>Yangochiroptera</taxon>
        <taxon>Vespertilionidae</taxon>
        <taxon>Cnephaeus</taxon>
    </lineage>
</organism>
<reference evidence="2" key="1">
    <citation type="submission" date="2023-06" db="EMBL/GenBank/DDBJ databases">
        <title>Reference genome for the Northern bat (Eptesicus nilssonii), a most northern bat species.</title>
        <authorList>
            <person name="Laine V.N."/>
            <person name="Pulliainen A.T."/>
            <person name="Lilley T.M."/>
        </authorList>
    </citation>
    <scope>NUCLEOTIDE SEQUENCE</scope>
    <source>
        <strain evidence="2">BLF_Eptnil</strain>
        <tissue evidence="2">Kidney</tissue>
    </source>
</reference>
<evidence type="ECO:0000313" key="2">
    <source>
        <dbReference type="EMBL" id="KAK1346997.1"/>
    </source>
</evidence>
<evidence type="ECO:0000256" key="1">
    <source>
        <dbReference type="SAM" id="MobiDB-lite"/>
    </source>
</evidence>
<dbReference type="Gene3D" id="2.30.30.140">
    <property type="match status" value="1"/>
</dbReference>
<sequence length="88" mass="9455">MGECPEGAEKPPAKEYPVFFFGTHDSAFLDQTPFSHITTKKTTLESPANEKNLMKDCIFGATKDGLKRDGLHGESTASAVQGRSSGCC</sequence>
<dbReference type="EMBL" id="JAULJE010000001">
    <property type="protein sequence ID" value="KAK1346997.1"/>
    <property type="molecule type" value="Genomic_DNA"/>
</dbReference>
<protein>
    <submittedName>
        <fullName evidence="2">Uncharacterized protein</fullName>
    </submittedName>
</protein>
<dbReference type="AlphaFoldDB" id="A0AA40LXC4"/>
<evidence type="ECO:0000313" key="3">
    <source>
        <dbReference type="Proteomes" id="UP001177744"/>
    </source>
</evidence>
<dbReference type="Proteomes" id="UP001177744">
    <property type="component" value="Unassembled WGS sequence"/>
</dbReference>
<feature type="region of interest" description="Disordered" evidence="1">
    <location>
        <begin position="69"/>
        <end position="88"/>
    </location>
</feature>
<keyword evidence="3" id="KW-1185">Reference proteome</keyword>
<accession>A0AA40LXC4</accession>
<comment type="caution">
    <text evidence="2">The sequence shown here is derived from an EMBL/GenBank/DDBJ whole genome shotgun (WGS) entry which is preliminary data.</text>
</comment>